<dbReference type="eggNOG" id="COG3386">
    <property type="taxonomic scope" value="Bacteria"/>
</dbReference>
<dbReference type="KEGG" id="rca:Rcas_0503"/>
<keyword evidence="1" id="KW-0812">Transmembrane</keyword>
<sequence>MMGKRRRAIKPGTRRAAAQAPSVRRGVLLLVAGMMTLLAVAGAGWWMMRSAENALPAAPTRPAAVIGGVTGCRGIPRFVARLGYADRLGISTSERTHKGLVIFDGRVPVSADPAQRDIHQEPSWDDAGTLGPFVIDRDGHIYTAAVPRTAVSDNPPGSLNVVYRIDSETAELQPFVTLPGAVGSSENPFGILGMAYDCDTHALYVSTVAGSTRQAEQGRIVRIDLASREISDEVIGVDAIGLAVFQGRVGKRLYIGLARSADVGSVALDAAGHATGEFRVDLALDERLAQFAEPRVRRISFDQTNMTLFVVPFAFNLRAVSEQQQVTLRYGYDAERDSWVPFPASIPASGRVNLRG</sequence>
<reference evidence="2 3" key="1">
    <citation type="submission" date="2007-08" db="EMBL/GenBank/DDBJ databases">
        <title>Complete sequence of Roseiflexus castenholzii DSM 13941.</title>
        <authorList>
            <consortium name="US DOE Joint Genome Institute"/>
            <person name="Copeland A."/>
            <person name="Lucas S."/>
            <person name="Lapidus A."/>
            <person name="Barry K."/>
            <person name="Glavina del Rio T."/>
            <person name="Dalin E."/>
            <person name="Tice H."/>
            <person name="Pitluck S."/>
            <person name="Thompson L.S."/>
            <person name="Brettin T."/>
            <person name="Bruce D."/>
            <person name="Detter J.C."/>
            <person name="Han C."/>
            <person name="Tapia R."/>
            <person name="Schmutz J."/>
            <person name="Larimer F."/>
            <person name="Land M."/>
            <person name="Hauser L."/>
            <person name="Kyrpides N."/>
            <person name="Mikhailova N."/>
            <person name="Bryant D.A."/>
            <person name="Hanada S."/>
            <person name="Tsukatani Y."/>
            <person name="Richardson P."/>
        </authorList>
    </citation>
    <scope>NUCLEOTIDE SEQUENCE [LARGE SCALE GENOMIC DNA]</scope>
    <source>
        <strain evidence="3">DSM 13941 / HLO8</strain>
    </source>
</reference>
<proteinExistence type="predicted"/>
<dbReference type="RefSeq" id="WP_011998036.1">
    <property type="nucleotide sequence ID" value="NC_009767.1"/>
</dbReference>
<evidence type="ECO:0008006" key="4">
    <source>
        <dbReference type="Google" id="ProtNLM"/>
    </source>
</evidence>
<evidence type="ECO:0000313" key="2">
    <source>
        <dbReference type="EMBL" id="ABU56633.1"/>
    </source>
</evidence>
<dbReference type="SUPFAM" id="SSF75011">
    <property type="entry name" value="3-carboxy-cis,cis-mucoante lactonizing enzyme"/>
    <property type="match status" value="1"/>
</dbReference>
<keyword evidence="3" id="KW-1185">Reference proteome</keyword>
<evidence type="ECO:0000256" key="1">
    <source>
        <dbReference type="SAM" id="Phobius"/>
    </source>
</evidence>
<organism evidence="2 3">
    <name type="scientific">Roseiflexus castenholzii (strain DSM 13941 / HLO8)</name>
    <dbReference type="NCBI Taxonomy" id="383372"/>
    <lineage>
        <taxon>Bacteria</taxon>
        <taxon>Bacillati</taxon>
        <taxon>Chloroflexota</taxon>
        <taxon>Chloroflexia</taxon>
        <taxon>Chloroflexales</taxon>
        <taxon>Roseiflexineae</taxon>
        <taxon>Roseiflexaceae</taxon>
        <taxon>Roseiflexus</taxon>
    </lineage>
</organism>
<protein>
    <recommendedName>
        <fullName evidence="4">SMP-30/Gluconolactonase/LRE-like region domain-containing protein</fullName>
    </recommendedName>
</protein>
<dbReference type="EMBL" id="CP000804">
    <property type="protein sequence ID" value="ABU56633.1"/>
    <property type="molecule type" value="Genomic_DNA"/>
</dbReference>
<evidence type="ECO:0000313" key="3">
    <source>
        <dbReference type="Proteomes" id="UP000000263"/>
    </source>
</evidence>
<keyword evidence="1" id="KW-1133">Transmembrane helix</keyword>
<accession>A7NGP0</accession>
<feature type="transmembrane region" description="Helical" evidence="1">
    <location>
        <begin position="27"/>
        <end position="48"/>
    </location>
</feature>
<dbReference type="Proteomes" id="UP000000263">
    <property type="component" value="Chromosome"/>
</dbReference>
<gene>
    <name evidence="2" type="ordered locus">Rcas_0503</name>
</gene>
<name>A7NGP0_ROSCS</name>
<keyword evidence="1" id="KW-0472">Membrane</keyword>
<dbReference type="AlphaFoldDB" id="A7NGP0"/>
<dbReference type="HOGENOM" id="CLU_810788_0_0_0"/>